<dbReference type="Pfam" id="PF12906">
    <property type="entry name" value="RINGv"/>
    <property type="match status" value="1"/>
</dbReference>
<dbReference type="PANTHER" id="PTHR46347">
    <property type="entry name" value="RING/FYVE/PHD ZINC FINGER SUPERFAMILY PROTEIN"/>
    <property type="match status" value="1"/>
</dbReference>
<dbReference type="CDD" id="cd16495">
    <property type="entry name" value="RING_CH-C4HC3_MARCH"/>
    <property type="match status" value="1"/>
</dbReference>
<feature type="region of interest" description="Disordered" evidence="4">
    <location>
        <begin position="1"/>
        <end position="80"/>
    </location>
</feature>
<evidence type="ECO:0000256" key="2">
    <source>
        <dbReference type="ARBA" id="ARBA00022771"/>
    </source>
</evidence>
<dbReference type="STRING" id="1043005.A0A074ZCU4"/>
<dbReference type="InterPro" id="IPR011016">
    <property type="entry name" value="Znf_RING-CH"/>
</dbReference>
<sequence>MASSSLDPASWTWPEDLPGAWADDHVQKEEKRPQSFQTPSEYREHQPPSEGEQESAPRQPPQSSSPDSAGSTGSQQRERHYNPRTCRICLETVLPTYHPPSDSLPGFLRSAPNVTYESEDGGRLLRPCLCKGSQKYVHEECLQAWRLQNPAAKRNYWQCPTCRYKYRLERMNWAHWISSTAAQILLTLAIFLVASFTLGYVADPIINLYLDPYDTIAHGSQPILDPNEPVTWFEHFLKGFASLGLVGFAKFLLTLSPWQMYNVRTSGVVGGRTTGRDRMAQISWIAVGVGILTFTWAVWKGVRAWSRRALAAASERVMDVPGANFDDDDEE</sequence>
<dbReference type="EMBL" id="KL584756">
    <property type="protein sequence ID" value="KEQ96496.1"/>
    <property type="molecule type" value="Genomic_DNA"/>
</dbReference>
<dbReference type="HOGENOM" id="CLU_047453_0_0_1"/>
<feature type="transmembrane region" description="Helical" evidence="5">
    <location>
        <begin position="236"/>
        <end position="258"/>
    </location>
</feature>
<keyword evidence="1" id="KW-0479">Metal-binding</keyword>
<dbReference type="PROSITE" id="PS51292">
    <property type="entry name" value="ZF_RING_CH"/>
    <property type="match status" value="1"/>
</dbReference>
<dbReference type="RefSeq" id="XP_013344818.1">
    <property type="nucleotide sequence ID" value="XM_013489364.1"/>
</dbReference>
<evidence type="ECO:0000259" key="6">
    <source>
        <dbReference type="PROSITE" id="PS51292"/>
    </source>
</evidence>
<dbReference type="Gene3D" id="3.30.40.10">
    <property type="entry name" value="Zinc/RING finger domain, C3HC4 (zinc finger)"/>
    <property type="match status" value="1"/>
</dbReference>
<dbReference type="OrthoDB" id="264354at2759"/>
<dbReference type="Proteomes" id="UP000030641">
    <property type="component" value="Unassembled WGS sequence"/>
</dbReference>
<keyword evidence="3" id="KW-0862">Zinc</keyword>
<evidence type="ECO:0000313" key="8">
    <source>
        <dbReference type="Proteomes" id="UP000030641"/>
    </source>
</evidence>
<evidence type="ECO:0000256" key="3">
    <source>
        <dbReference type="ARBA" id="ARBA00022833"/>
    </source>
</evidence>
<protein>
    <recommendedName>
        <fullName evidence="6">RING-CH-type domain-containing protein</fullName>
    </recommendedName>
</protein>
<feature type="compositionally biased region" description="Basic and acidic residues" evidence="4">
    <location>
        <begin position="22"/>
        <end position="33"/>
    </location>
</feature>
<accession>A0A074ZCU4</accession>
<dbReference type="PANTHER" id="PTHR46347:SF1">
    <property type="entry name" value="RING_FYVE_PHD ZINC FINGER SUPERFAMILY PROTEIN"/>
    <property type="match status" value="1"/>
</dbReference>
<dbReference type="SMART" id="SM00744">
    <property type="entry name" value="RINGv"/>
    <property type="match status" value="1"/>
</dbReference>
<feature type="transmembrane region" description="Helical" evidence="5">
    <location>
        <begin position="279"/>
        <end position="299"/>
    </location>
</feature>
<dbReference type="OMA" id="CLQSWRH"/>
<keyword evidence="5" id="KW-0472">Membrane</keyword>
<organism evidence="7 8">
    <name type="scientific">Aureobasidium subglaciale (strain EXF-2481)</name>
    <name type="common">Aureobasidium pullulans var. subglaciale</name>
    <dbReference type="NCBI Taxonomy" id="1043005"/>
    <lineage>
        <taxon>Eukaryota</taxon>
        <taxon>Fungi</taxon>
        <taxon>Dikarya</taxon>
        <taxon>Ascomycota</taxon>
        <taxon>Pezizomycotina</taxon>
        <taxon>Dothideomycetes</taxon>
        <taxon>Dothideomycetidae</taxon>
        <taxon>Dothideales</taxon>
        <taxon>Saccotheciaceae</taxon>
        <taxon>Aureobasidium</taxon>
    </lineage>
</organism>
<dbReference type="GeneID" id="25366453"/>
<gene>
    <name evidence="7" type="ORF">AUEXF2481DRAFT_3985</name>
</gene>
<reference evidence="7 8" key="1">
    <citation type="journal article" date="2014" name="BMC Genomics">
        <title>Genome sequencing of four Aureobasidium pullulans varieties: biotechnological potential, stress tolerance, and description of new species.</title>
        <authorList>
            <person name="Gostin Ar C."/>
            <person name="Ohm R.A."/>
            <person name="Kogej T."/>
            <person name="Sonjak S."/>
            <person name="Turk M."/>
            <person name="Zajc J."/>
            <person name="Zalar P."/>
            <person name="Grube M."/>
            <person name="Sun H."/>
            <person name="Han J."/>
            <person name="Sharma A."/>
            <person name="Chiniquy J."/>
            <person name="Ngan C.Y."/>
            <person name="Lipzen A."/>
            <person name="Barry K."/>
            <person name="Grigoriev I.V."/>
            <person name="Gunde-Cimerman N."/>
        </authorList>
    </citation>
    <scope>NUCLEOTIDE SEQUENCE [LARGE SCALE GENOMIC DNA]</scope>
    <source>
        <strain evidence="7 8">EXF-2481</strain>
    </source>
</reference>
<feature type="compositionally biased region" description="Low complexity" evidence="4">
    <location>
        <begin position="54"/>
        <end position="75"/>
    </location>
</feature>
<evidence type="ECO:0000256" key="1">
    <source>
        <dbReference type="ARBA" id="ARBA00022723"/>
    </source>
</evidence>
<keyword evidence="5" id="KW-1133">Transmembrane helix</keyword>
<name>A0A074ZCU4_AURSE</name>
<feature type="domain" description="RING-CH-type" evidence="6">
    <location>
        <begin position="78"/>
        <end position="169"/>
    </location>
</feature>
<keyword evidence="8" id="KW-1185">Reference proteome</keyword>
<dbReference type="AlphaFoldDB" id="A0A074ZCU4"/>
<proteinExistence type="predicted"/>
<evidence type="ECO:0000256" key="5">
    <source>
        <dbReference type="SAM" id="Phobius"/>
    </source>
</evidence>
<evidence type="ECO:0000313" key="7">
    <source>
        <dbReference type="EMBL" id="KEQ96496.1"/>
    </source>
</evidence>
<dbReference type="GO" id="GO:0008270">
    <property type="term" value="F:zinc ion binding"/>
    <property type="evidence" value="ECO:0007669"/>
    <property type="project" value="UniProtKB-KW"/>
</dbReference>
<keyword evidence="2" id="KW-0863">Zinc-finger</keyword>
<keyword evidence="5" id="KW-0812">Transmembrane</keyword>
<dbReference type="InParanoid" id="A0A074ZCU4"/>
<dbReference type="InterPro" id="IPR013083">
    <property type="entry name" value="Znf_RING/FYVE/PHD"/>
</dbReference>
<evidence type="ECO:0000256" key="4">
    <source>
        <dbReference type="SAM" id="MobiDB-lite"/>
    </source>
</evidence>
<dbReference type="SUPFAM" id="SSF57850">
    <property type="entry name" value="RING/U-box"/>
    <property type="match status" value="1"/>
</dbReference>
<feature type="transmembrane region" description="Helical" evidence="5">
    <location>
        <begin position="173"/>
        <end position="202"/>
    </location>
</feature>